<dbReference type="GO" id="GO:0016491">
    <property type="term" value="F:oxidoreductase activity"/>
    <property type="evidence" value="ECO:0007669"/>
    <property type="project" value="UniProtKB-KW"/>
</dbReference>
<organism evidence="3 4">
    <name type="scientific">Prevotella scopos JCM 17725</name>
    <dbReference type="NCBI Taxonomy" id="1236518"/>
    <lineage>
        <taxon>Bacteria</taxon>
        <taxon>Pseudomonadati</taxon>
        <taxon>Bacteroidota</taxon>
        <taxon>Bacteroidia</taxon>
        <taxon>Bacteroidales</taxon>
        <taxon>Prevotellaceae</taxon>
        <taxon>Prevotella</taxon>
    </lineage>
</organism>
<evidence type="ECO:0000313" key="3">
    <source>
        <dbReference type="EMBL" id="SHG15844.1"/>
    </source>
</evidence>
<dbReference type="EMBL" id="FQWA01000045">
    <property type="protein sequence ID" value="SHG15844.1"/>
    <property type="molecule type" value="Genomic_DNA"/>
</dbReference>
<dbReference type="AlphaFoldDB" id="A0AAX2F7G4"/>
<comment type="similarity">
    <text evidence="1">Belongs to the short-chain dehydrogenases/reductases (SDR) family.</text>
</comment>
<reference evidence="3 4" key="1">
    <citation type="submission" date="2016-11" db="EMBL/GenBank/DDBJ databases">
        <authorList>
            <person name="Varghese N."/>
            <person name="Submissions S."/>
        </authorList>
    </citation>
    <scope>NUCLEOTIDE SEQUENCE [LARGE SCALE GENOMIC DNA]</scope>
    <source>
        <strain evidence="3 4">DSM 22613</strain>
    </source>
</reference>
<dbReference type="RefSeq" id="WP_025839735.1">
    <property type="nucleotide sequence ID" value="NZ_BAKP01000054.1"/>
</dbReference>
<gene>
    <name evidence="3" type="ORF">SAMN05444364_1458</name>
</gene>
<dbReference type="InterPro" id="IPR002347">
    <property type="entry name" value="SDR_fam"/>
</dbReference>
<dbReference type="PANTHER" id="PTHR44196">
    <property type="entry name" value="DEHYDROGENASE/REDUCTASE SDR FAMILY MEMBER 7B"/>
    <property type="match status" value="1"/>
</dbReference>
<dbReference type="SUPFAM" id="SSF51735">
    <property type="entry name" value="NAD(P)-binding Rossmann-fold domains"/>
    <property type="match status" value="1"/>
</dbReference>
<protein>
    <submittedName>
        <fullName evidence="3">Short-chain dehydrogenase</fullName>
    </submittedName>
</protein>
<keyword evidence="2" id="KW-0560">Oxidoreductase</keyword>
<sequence length="241" mass="26735">MRKAIVMGASSGIGHEVARLLITQGWTVGVAARRTDKLTDLQTSAPERVITAQIDVTNSVADTQLLQLIGRMGGLDLYLHAAGIGWQNPNLDANKELKTMETNALGFTRMVDCVYRFFETNGGGHIACITSIAGTKGLGPAPAYSATKAMQNTYLQALEQLANSKHLNIHFTDIRPGFVDTPLLAGTSNFPMLMTTEKAAQSIMRAINTRRHVCVIDTRWRIVTYLWRHIPNWVWRRMKLN</sequence>
<keyword evidence="4" id="KW-1185">Reference proteome</keyword>
<dbReference type="GO" id="GO:0016020">
    <property type="term" value="C:membrane"/>
    <property type="evidence" value="ECO:0007669"/>
    <property type="project" value="TreeGrafter"/>
</dbReference>
<evidence type="ECO:0000313" key="4">
    <source>
        <dbReference type="Proteomes" id="UP000184105"/>
    </source>
</evidence>
<evidence type="ECO:0000256" key="2">
    <source>
        <dbReference type="ARBA" id="ARBA00023002"/>
    </source>
</evidence>
<name>A0AAX2F7G4_9BACT</name>
<dbReference type="Pfam" id="PF00106">
    <property type="entry name" value="adh_short"/>
    <property type="match status" value="1"/>
</dbReference>
<dbReference type="PRINTS" id="PR00081">
    <property type="entry name" value="GDHRDH"/>
</dbReference>
<comment type="caution">
    <text evidence="3">The sequence shown here is derived from an EMBL/GenBank/DDBJ whole genome shotgun (WGS) entry which is preliminary data.</text>
</comment>
<dbReference type="InterPro" id="IPR036291">
    <property type="entry name" value="NAD(P)-bd_dom_sf"/>
</dbReference>
<dbReference type="PANTHER" id="PTHR44196:SF3">
    <property type="entry name" value="SHORT CHAIN DEHYDROGENASE FAMILY PROTEIN"/>
    <property type="match status" value="1"/>
</dbReference>
<dbReference type="Gene3D" id="3.40.50.720">
    <property type="entry name" value="NAD(P)-binding Rossmann-like Domain"/>
    <property type="match status" value="1"/>
</dbReference>
<accession>A0AAX2F7G4</accession>
<proteinExistence type="inferred from homology"/>
<evidence type="ECO:0000256" key="1">
    <source>
        <dbReference type="ARBA" id="ARBA00006484"/>
    </source>
</evidence>
<dbReference type="Proteomes" id="UP000184105">
    <property type="component" value="Unassembled WGS sequence"/>
</dbReference>